<comment type="catalytic activity">
    <reaction evidence="11">
        <text>ATP + H2O = ADP + phosphate + H(+)</text>
        <dbReference type="Rhea" id="RHEA:13065"/>
        <dbReference type="ChEBI" id="CHEBI:15377"/>
        <dbReference type="ChEBI" id="CHEBI:15378"/>
        <dbReference type="ChEBI" id="CHEBI:30616"/>
        <dbReference type="ChEBI" id="CHEBI:43474"/>
        <dbReference type="ChEBI" id="CHEBI:456216"/>
    </reaction>
</comment>
<evidence type="ECO:0000256" key="8">
    <source>
        <dbReference type="ARBA" id="ARBA00023235"/>
    </source>
</evidence>
<dbReference type="InterPro" id="IPR027417">
    <property type="entry name" value="P-loop_NTPase"/>
</dbReference>
<evidence type="ECO:0000256" key="1">
    <source>
        <dbReference type="ARBA" id="ARBA00005446"/>
    </source>
</evidence>
<evidence type="ECO:0000256" key="2">
    <source>
        <dbReference type="ARBA" id="ARBA00022723"/>
    </source>
</evidence>
<dbReference type="CDD" id="cd18794">
    <property type="entry name" value="SF2_C_RecQ"/>
    <property type="match status" value="1"/>
</dbReference>
<keyword evidence="17" id="KW-1185">Reference proteome</keyword>
<dbReference type="GO" id="GO:0009378">
    <property type="term" value="F:four-way junction helicase activity"/>
    <property type="evidence" value="ECO:0007669"/>
    <property type="project" value="TreeGrafter"/>
</dbReference>
<dbReference type="SUPFAM" id="SSF52540">
    <property type="entry name" value="P-loop containing nucleoside triphosphate hydrolases"/>
    <property type="match status" value="1"/>
</dbReference>
<dbReference type="Gene3D" id="3.40.50.300">
    <property type="entry name" value="P-loop containing nucleotide triphosphate hydrolases"/>
    <property type="match status" value="2"/>
</dbReference>
<evidence type="ECO:0000259" key="14">
    <source>
        <dbReference type="PROSITE" id="PS51192"/>
    </source>
</evidence>
<evidence type="ECO:0000256" key="13">
    <source>
        <dbReference type="SAM" id="MobiDB-lite"/>
    </source>
</evidence>
<keyword evidence="4 11" id="KW-0378">Hydrolase</keyword>
<dbReference type="OrthoDB" id="10261556at2759"/>
<dbReference type="InterPro" id="IPR002464">
    <property type="entry name" value="DNA/RNA_helicase_DEAH_CS"/>
</dbReference>
<reference evidence="16" key="1">
    <citation type="submission" date="2020-04" db="EMBL/GenBank/DDBJ databases">
        <title>Analysis of mating type loci in Filobasidium floriforme.</title>
        <authorList>
            <person name="Nowrousian M."/>
        </authorList>
    </citation>
    <scope>NUCLEOTIDE SEQUENCE</scope>
    <source>
        <strain evidence="16">CBS 6242</strain>
    </source>
</reference>
<dbReference type="GO" id="GO:0003677">
    <property type="term" value="F:DNA binding"/>
    <property type="evidence" value="ECO:0007669"/>
    <property type="project" value="UniProtKB-KW"/>
</dbReference>
<dbReference type="InterPro" id="IPR032284">
    <property type="entry name" value="RecQ_Zn-bd"/>
</dbReference>
<dbReference type="Gene3D" id="1.10.10.10">
    <property type="entry name" value="Winged helix-like DNA-binding domain superfamily/Winged helix DNA-binding domain"/>
    <property type="match status" value="1"/>
</dbReference>
<sequence>MEEFDYESSDGGIEILDNVTGYENPKNAAASSSTITSAGPSALNNLDTEIAAIDDQIASLRQLRSVLQKERQSLLQQASSEQVRQTLPLAKKKKSAEILLDYTKPSEPFEWASQLKKTMEKVWGIKSFRLCQEGVCNANMDGRDILCVMPTGGGKSLCYQLPALLSPGTTIIISPLLSLIADQVLNLREAGVECVMLTGTTSKQEQNEAFARMTTKPGPGGRGKEIKLCYVTPEKVAKSKRLISVMEQLATSGRLARIVIDEAHCCSALGHDFRPDYKRLSVLKSLFPKVPILAVTATLSQKVLPDLLKILKLPPLCDGRAANSRGTCAFSAPLYRKNLHYKVLPKATNAKVAIQEMADWIREHHPGESGIVYCLSKKDTEVVAQGLMEASQGSIKTGVYHADVADAAKERIHRDWKRGKLHCVCATIAFGLGIDKAETRYVVHASMSKSMDGYYQETGRAGRDGARSDCVLYYRHQDASRILSLTLGETDGQSKVHDMLRYAQDITTCRNKIFGKYFASSALLSSEKGDKSPENLDSPCGHCDNCCRSSDQKQTLDMTRAVWKALKVAEAVSRAGGRVTLSGLADVVRGLAGGTFPVVQPSKAQSSETRGAVDLEALCGGKLILSKERTETLLLDLVLNGYLQEDFHATAYAVNVYVQPGPKATRYTRLASGAVDEIAASLVYEFTFLATGKSAAQSSTRATAGVKRKSTAKKGTTGDSKKRVKGRGRTSETPDSDFDFEVEQMASEEFELYG</sequence>
<keyword evidence="9 11" id="KW-0539">Nucleus</keyword>
<keyword evidence="3 11" id="KW-0547">Nucleotide-binding</keyword>
<keyword evidence="7" id="KW-0238">DNA-binding</keyword>
<dbReference type="GO" id="GO:0016787">
    <property type="term" value="F:hydrolase activity"/>
    <property type="evidence" value="ECO:0007669"/>
    <property type="project" value="UniProtKB-KW"/>
</dbReference>
<proteinExistence type="inferred from homology"/>
<dbReference type="FunFam" id="3.40.50.300:FF:001544">
    <property type="entry name" value="ATP-dependent DNA helicase"/>
    <property type="match status" value="1"/>
</dbReference>
<comment type="caution">
    <text evidence="16">The sequence shown here is derived from an EMBL/GenBank/DDBJ whole genome shotgun (WGS) entry which is preliminary data.</text>
</comment>
<dbReference type="Pfam" id="PF00271">
    <property type="entry name" value="Helicase_C"/>
    <property type="match status" value="1"/>
</dbReference>
<evidence type="ECO:0000256" key="7">
    <source>
        <dbReference type="ARBA" id="ARBA00023125"/>
    </source>
</evidence>
<dbReference type="PROSITE" id="PS51192">
    <property type="entry name" value="HELICASE_ATP_BIND_1"/>
    <property type="match status" value="1"/>
</dbReference>
<evidence type="ECO:0000256" key="9">
    <source>
        <dbReference type="ARBA" id="ARBA00023242"/>
    </source>
</evidence>
<keyword evidence="2" id="KW-0479">Metal-binding</keyword>
<dbReference type="EMBL" id="JABELV010000217">
    <property type="protein sequence ID" value="KAG7527947.1"/>
    <property type="molecule type" value="Genomic_DNA"/>
</dbReference>
<feature type="domain" description="Helicase ATP-binding" evidence="14">
    <location>
        <begin position="136"/>
        <end position="317"/>
    </location>
</feature>
<dbReference type="SMART" id="SM00487">
    <property type="entry name" value="DEXDc"/>
    <property type="match status" value="1"/>
</dbReference>
<dbReference type="GO" id="GO:0046872">
    <property type="term" value="F:metal ion binding"/>
    <property type="evidence" value="ECO:0007669"/>
    <property type="project" value="UniProtKB-KW"/>
</dbReference>
<comment type="subcellular location">
    <subcellularLocation>
        <location evidence="11">Nucleus</location>
    </subcellularLocation>
</comment>
<dbReference type="InterPro" id="IPR011545">
    <property type="entry name" value="DEAD/DEAH_box_helicase_dom"/>
</dbReference>
<evidence type="ECO:0000256" key="11">
    <source>
        <dbReference type="RuleBase" id="RU364117"/>
    </source>
</evidence>
<dbReference type="EC" id="5.6.2.4" evidence="11"/>
<evidence type="ECO:0000256" key="5">
    <source>
        <dbReference type="ARBA" id="ARBA00022806"/>
    </source>
</evidence>
<dbReference type="GO" id="GO:0000724">
    <property type="term" value="P:double-strand break repair via homologous recombination"/>
    <property type="evidence" value="ECO:0007669"/>
    <property type="project" value="TreeGrafter"/>
</dbReference>
<dbReference type="InterPro" id="IPR036388">
    <property type="entry name" value="WH-like_DNA-bd_sf"/>
</dbReference>
<dbReference type="Pfam" id="PF00270">
    <property type="entry name" value="DEAD"/>
    <property type="match status" value="1"/>
</dbReference>
<dbReference type="GO" id="GO:0043138">
    <property type="term" value="F:3'-5' DNA helicase activity"/>
    <property type="evidence" value="ECO:0007669"/>
    <property type="project" value="UniProtKB-EC"/>
</dbReference>
<dbReference type="PANTHER" id="PTHR13710">
    <property type="entry name" value="DNA HELICASE RECQ FAMILY MEMBER"/>
    <property type="match status" value="1"/>
</dbReference>
<dbReference type="NCBIfam" id="TIGR00614">
    <property type="entry name" value="recQ_fam"/>
    <property type="match status" value="1"/>
</dbReference>
<evidence type="ECO:0000256" key="12">
    <source>
        <dbReference type="SAM" id="Coils"/>
    </source>
</evidence>
<dbReference type="GO" id="GO:0005737">
    <property type="term" value="C:cytoplasm"/>
    <property type="evidence" value="ECO:0007669"/>
    <property type="project" value="TreeGrafter"/>
</dbReference>
<evidence type="ECO:0000313" key="17">
    <source>
        <dbReference type="Proteomes" id="UP000812966"/>
    </source>
</evidence>
<dbReference type="PANTHER" id="PTHR13710:SF105">
    <property type="entry name" value="ATP-DEPENDENT DNA HELICASE Q1"/>
    <property type="match status" value="1"/>
</dbReference>
<keyword evidence="8" id="KW-0413">Isomerase</keyword>
<dbReference type="GO" id="GO:0005524">
    <property type="term" value="F:ATP binding"/>
    <property type="evidence" value="ECO:0007669"/>
    <property type="project" value="UniProtKB-KW"/>
</dbReference>
<accession>A0A8K0JF95</accession>
<organism evidence="16 17">
    <name type="scientific">Filobasidium floriforme</name>
    <dbReference type="NCBI Taxonomy" id="5210"/>
    <lineage>
        <taxon>Eukaryota</taxon>
        <taxon>Fungi</taxon>
        <taxon>Dikarya</taxon>
        <taxon>Basidiomycota</taxon>
        <taxon>Agaricomycotina</taxon>
        <taxon>Tremellomycetes</taxon>
        <taxon>Filobasidiales</taxon>
        <taxon>Filobasidiaceae</taxon>
        <taxon>Filobasidium</taxon>
    </lineage>
</organism>
<evidence type="ECO:0000256" key="6">
    <source>
        <dbReference type="ARBA" id="ARBA00022840"/>
    </source>
</evidence>
<dbReference type="PROSITE" id="PS00690">
    <property type="entry name" value="DEAH_ATP_HELICASE"/>
    <property type="match status" value="1"/>
</dbReference>
<dbReference type="GO" id="GO:0005634">
    <property type="term" value="C:nucleus"/>
    <property type="evidence" value="ECO:0007669"/>
    <property type="project" value="UniProtKB-SubCell"/>
</dbReference>
<dbReference type="Pfam" id="PF16124">
    <property type="entry name" value="RecQ_Zn_bind"/>
    <property type="match status" value="1"/>
</dbReference>
<comment type="catalytic activity">
    <reaction evidence="10 11">
        <text>Couples ATP hydrolysis with the unwinding of duplex DNA by translocating in the 3'-5' direction.</text>
        <dbReference type="EC" id="5.6.2.4"/>
    </reaction>
</comment>
<evidence type="ECO:0000256" key="4">
    <source>
        <dbReference type="ARBA" id="ARBA00022801"/>
    </source>
</evidence>
<dbReference type="AlphaFoldDB" id="A0A8K0JF95"/>
<evidence type="ECO:0000259" key="15">
    <source>
        <dbReference type="PROSITE" id="PS51194"/>
    </source>
</evidence>
<dbReference type="PROSITE" id="PS51194">
    <property type="entry name" value="HELICASE_CTER"/>
    <property type="match status" value="1"/>
</dbReference>
<feature type="region of interest" description="Disordered" evidence="13">
    <location>
        <begin position="699"/>
        <end position="740"/>
    </location>
</feature>
<feature type="coiled-coil region" evidence="12">
    <location>
        <begin position="43"/>
        <end position="77"/>
    </location>
</feature>
<keyword evidence="12" id="KW-0175">Coiled coil</keyword>
<comment type="similarity">
    <text evidence="1 11">Belongs to the helicase family. RecQ subfamily.</text>
</comment>
<dbReference type="SMART" id="SM00490">
    <property type="entry name" value="HELICc"/>
    <property type="match status" value="1"/>
</dbReference>
<keyword evidence="5 11" id="KW-0347">Helicase</keyword>
<protein>
    <recommendedName>
        <fullName evidence="11">ATP-dependent DNA helicase</fullName>
        <ecNumber evidence="11">5.6.2.4</ecNumber>
    </recommendedName>
</protein>
<name>A0A8K0JF95_9TREE</name>
<dbReference type="InterPro" id="IPR004589">
    <property type="entry name" value="DNA_helicase_ATP-dep_RecQ"/>
</dbReference>
<dbReference type="GO" id="GO:0005694">
    <property type="term" value="C:chromosome"/>
    <property type="evidence" value="ECO:0007669"/>
    <property type="project" value="TreeGrafter"/>
</dbReference>
<evidence type="ECO:0000256" key="10">
    <source>
        <dbReference type="ARBA" id="ARBA00034617"/>
    </source>
</evidence>
<dbReference type="InterPro" id="IPR001650">
    <property type="entry name" value="Helicase_C-like"/>
</dbReference>
<evidence type="ECO:0000313" key="16">
    <source>
        <dbReference type="EMBL" id="KAG7527947.1"/>
    </source>
</evidence>
<gene>
    <name evidence="16" type="ORF">FFLO_06489</name>
</gene>
<keyword evidence="6 11" id="KW-0067">ATP-binding</keyword>
<feature type="domain" description="Helicase C-terminal" evidence="15">
    <location>
        <begin position="353"/>
        <end position="507"/>
    </location>
</feature>
<evidence type="ECO:0000256" key="3">
    <source>
        <dbReference type="ARBA" id="ARBA00022741"/>
    </source>
</evidence>
<dbReference type="InterPro" id="IPR014001">
    <property type="entry name" value="Helicase_ATP-bd"/>
</dbReference>
<dbReference type="Proteomes" id="UP000812966">
    <property type="component" value="Unassembled WGS sequence"/>
</dbReference>